<dbReference type="InterPro" id="IPR053192">
    <property type="entry name" value="Vacuole_Formation_Reg"/>
</dbReference>
<feature type="domain" description="DC1" evidence="2">
    <location>
        <begin position="11"/>
        <end position="58"/>
    </location>
</feature>
<dbReference type="SUPFAM" id="SSF57889">
    <property type="entry name" value="Cysteine-rich domain"/>
    <property type="match status" value="2"/>
</dbReference>
<protein>
    <recommendedName>
        <fullName evidence="2">DC1 domain-containing protein</fullName>
    </recommendedName>
</protein>
<gene>
    <name evidence="3" type="ORF">DY000_02041539</name>
</gene>
<accession>A0ABQ7B9Z4</accession>
<keyword evidence="4" id="KW-1185">Reference proteome</keyword>
<organism evidence="3 4">
    <name type="scientific">Brassica cretica</name>
    <name type="common">Mustard</name>
    <dbReference type="NCBI Taxonomy" id="69181"/>
    <lineage>
        <taxon>Eukaryota</taxon>
        <taxon>Viridiplantae</taxon>
        <taxon>Streptophyta</taxon>
        <taxon>Embryophyta</taxon>
        <taxon>Tracheophyta</taxon>
        <taxon>Spermatophyta</taxon>
        <taxon>Magnoliopsida</taxon>
        <taxon>eudicotyledons</taxon>
        <taxon>Gunneridae</taxon>
        <taxon>Pentapetalae</taxon>
        <taxon>rosids</taxon>
        <taxon>malvids</taxon>
        <taxon>Brassicales</taxon>
        <taxon>Brassicaceae</taxon>
        <taxon>Brassiceae</taxon>
        <taxon>Brassica</taxon>
    </lineage>
</organism>
<proteinExistence type="predicted"/>
<dbReference type="Pfam" id="PF03107">
    <property type="entry name" value="C1_2"/>
    <property type="match status" value="2"/>
</dbReference>
<dbReference type="Proteomes" id="UP000266723">
    <property type="component" value="Unassembled WGS sequence"/>
</dbReference>
<evidence type="ECO:0000313" key="3">
    <source>
        <dbReference type="EMBL" id="KAF3529288.1"/>
    </source>
</evidence>
<dbReference type="InterPro" id="IPR004146">
    <property type="entry name" value="DC1"/>
</dbReference>
<dbReference type="PANTHER" id="PTHR32410">
    <property type="entry name" value="CYSTEINE/HISTIDINE-RICH C1 DOMAIN FAMILY PROTEIN"/>
    <property type="match status" value="1"/>
</dbReference>
<evidence type="ECO:0000256" key="1">
    <source>
        <dbReference type="ARBA" id="ARBA00022737"/>
    </source>
</evidence>
<keyword evidence="1" id="KW-0677">Repeat</keyword>
<reference evidence="3 4" key="1">
    <citation type="journal article" date="2020" name="BMC Genomics">
        <title>Intraspecific diversification of the crop wild relative Brassica cretica Lam. using demographic model selection.</title>
        <authorList>
            <person name="Kioukis A."/>
            <person name="Michalopoulou V.A."/>
            <person name="Briers L."/>
            <person name="Pirintsos S."/>
            <person name="Studholme D.J."/>
            <person name="Pavlidis P."/>
            <person name="Sarris P.F."/>
        </authorList>
    </citation>
    <scope>NUCLEOTIDE SEQUENCE [LARGE SCALE GENOMIC DNA]</scope>
    <source>
        <strain evidence="4">cv. PFS-1207/04</strain>
    </source>
</reference>
<comment type="caution">
    <text evidence="3">The sequence shown here is derived from an EMBL/GenBank/DDBJ whole genome shotgun (WGS) entry which is preliminary data.</text>
</comment>
<dbReference type="PANTHER" id="PTHR32410:SF181">
    <property type="entry name" value="CYSTEINE_HISTIDINE-RICH C1 DOMAIN FAMILY PROTEIN"/>
    <property type="match status" value="1"/>
</dbReference>
<evidence type="ECO:0000259" key="2">
    <source>
        <dbReference type="Pfam" id="PF03107"/>
    </source>
</evidence>
<dbReference type="EMBL" id="QGKV02001507">
    <property type="protein sequence ID" value="KAF3529288.1"/>
    <property type="molecule type" value="Genomic_DNA"/>
</dbReference>
<feature type="domain" description="DC1" evidence="2">
    <location>
        <begin position="98"/>
        <end position="144"/>
    </location>
</feature>
<dbReference type="InterPro" id="IPR046349">
    <property type="entry name" value="C1-like_sf"/>
</dbReference>
<evidence type="ECO:0000313" key="4">
    <source>
        <dbReference type="Proteomes" id="UP000266723"/>
    </source>
</evidence>
<name>A0ABQ7B9Z4_BRACR</name>
<sequence>MYSPHTIKISRHHHRISHVSSLRYGKCPCGVCRQSIDGDYGAYTCNKCGDYAVHSRCALGKDVWDGEELEGIPEKDEDDITQDAPPFSKISKGLIHYFLHDHHLRLEENILYDEKKLREACVMPIFEEKLYSCTECDFILHETCLKARRRIQHALHPHLLILKTINNVSGDFRCDACWCSCGGFVYQCPKEEWNVPPYHTKQGIRATNIFSHFHGEKRCVRNIGAKSAKIESTHSSIGVMIAAPSFTLPAYSAKIYI</sequence>